<dbReference type="GeneID" id="43166214"/>
<proteinExistence type="predicted"/>
<keyword evidence="3" id="KW-0677">Repeat</keyword>
<dbReference type="InterPro" id="IPR051201">
    <property type="entry name" value="Chloro_Bact_Ser_Proteases"/>
</dbReference>
<dbReference type="PROSITE" id="PS50106">
    <property type="entry name" value="PDZ"/>
    <property type="match status" value="1"/>
</dbReference>
<keyword evidence="1" id="KW-0645">Protease</keyword>
<dbReference type="EMBL" id="CP140152">
    <property type="protein sequence ID" value="WQH04275.1"/>
    <property type="molecule type" value="Genomic_DNA"/>
</dbReference>
<protein>
    <submittedName>
        <fullName evidence="7">Do family serine endopeptidase</fullName>
        <ecNumber evidence="7">3.4.21.107</ecNumber>
    </submittedName>
</protein>
<dbReference type="InterPro" id="IPR001940">
    <property type="entry name" value="Peptidase_S1C"/>
</dbReference>
<dbReference type="RefSeq" id="WP_040378198.1">
    <property type="nucleotide sequence ID" value="NZ_CP140152.1"/>
</dbReference>
<dbReference type="Pfam" id="PF13365">
    <property type="entry name" value="Trypsin_2"/>
    <property type="match status" value="1"/>
</dbReference>
<evidence type="ECO:0000256" key="3">
    <source>
        <dbReference type="ARBA" id="ARBA00022737"/>
    </source>
</evidence>
<dbReference type="PANTHER" id="PTHR43343:SF3">
    <property type="entry name" value="PROTEASE DO-LIKE 8, CHLOROPLASTIC"/>
    <property type="match status" value="1"/>
</dbReference>
<dbReference type="PRINTS" id="PR00834">
    <property type="entry name" value="PROTEASES2C"/>
</dbReference>
<dbReference type="GO" id="GO:0016787">
    <property type="term" value="F:hydrolase activity"/>
    <property type="evidence" value="ECO:0007669"/>
    <property type="project" value="UniProtKB-KW"/>
</dbReference>
<reference evidence="7 8" key="1">
    <citation type="submission" date="2023-11" db="EMBL/GenBank/DDBJ databases">
        <title>MicrobeMod: A computational toolkit for identifying prokaryotic methylation and restriction-modification with nanopore sequencing.</title>
        <authorList>
            <person name="Crits-Christoph A."/>
            <person name="Kang S.C."/>
            <person name="Lee H."/>
            <person name="Ostrov N."/>
        </authorList>
    </citation>
    <scope>NUCLEOTIDE SEQUENCE [LARGE SCALE GENOMIC DNA]</scope>
    <source>
        <strain evidence="7 8">ATCC 25935</strain>
    </source>
</reference>
<dbReference type="SMART" id="SM00228">
    <property type="entry name" value="PDZ"/>
    <property type="match status" value="1"/>
</dbReference>
<dbReference type="Gene3D" id="2.30.42.10">
    <property type="match status" value="1"/>
</dbReference>
<dbReference type="InterPro" id="IPR011782">
    <property type="entry name" value="Pept_S1C_Do"/>
</dbReference>
<feature type="domain" description="PDZ" evidence="6">
    <location>
        <begin position="284"/>
        <end position="344"/>
    </location>
</feature>
<dbReference type="PANTHER" id="PTHR43343">
    <property type="entry name" value="PEPTIDASE S12"/>
    <property type="match status" value="1"/>
</dbReference>
<name>A0ABZ0XX01_9BURK</name>
<organism evidence="7 8">
    <name type="scientific">Duganella zoogloeoides</name>
    <dbReference type="NCBI Taxonomy" id="75659"/>
    <lineage>
        <taxon>Bacteria</taxon>
        <taxon>Pseudomonadati</taxon>
        <taxon>Pseudomonadota</taxon>
        <taxon>Betaproteobacteria</taxon>
        <taxon>Burkholderiales</taxon>
        <taxon>Oxalobacteraceae</taxon>
        <taxon>Telluria group</taxon>
        <taxon>Duganella</taxon>
    </lineage>
</organism>
<dbReference type="InterPro" id="IPR001478">
    <property type="entry name" value="PDZ"/>
</dbReference>
<evidence type="ECO:0000256" key="5">
    <source>
        <dbReference type="ARBA" id="ARBA00022825"/>
    </source>
</evidence>
<keyword evidence="5" id="KW-0720">Serine protease</keyword>
<dbReference type="CDD" id="cd10839">
    <property type="entry name" value="cpPDZ1_DegP-like"/>
    <property type="match status" value="1"/>
</dbReference>
<dbReference type="NCBIfam" id="TIGR02037">
    <property type="entry name" value="degP_htrA_DO"/>
    <property type="match status" value="1"/>
</dbReference>
<evidence type="ECO:0000256" key="4">
    <source>
        <dbReference type="ARBA" id="ARBA00022801"/>
    </source>
</evidence>
<gene>
    <name evidence="7" type="ORF">SR858_25065</name>
</gene>
<dbReference type="Gene3D" id="2.40.10.120">
    <property type="match status" value="1"/>
</dbReference>
<keyword evidence="4 7" id="KW-0378">Hydrolase</keyword>
<evidence type="ECO:0000259" key="6">
    <source>
        <dbReference type="PROSITE" id="PS50106"/>
    </source>
</evidence>
<dbReference type="EC" id="3.4.21.107" evidence="7"/>
<dbReference type="InterPro" id="IPR036034">
    <property type="entry name" value="PDZ_sf"/>
</dbReference>
<evidence type="ECO:0000313" key="7">
    <source>
        <dbReference type="EMBL" id="WQH04275.1"/>
    </source>
</evidence>
<accession>A0ABZ0XX01</accession>
<sequence length="383" mass="40625">MRRLWLLFAQTVTVALALYFVYTAVVTDRAAPVRLQQMGSAERPAPMLEAGPSKPPALAGGSYRNAAARAMPAVVNIVTSKRPKRSKHPLMKDPFFKRFFGDEGDEEDSSLGSGVIVSAEGYILTNNHVVEAADEIEVMLADGRKAAAKVVGTDPETDLAVIKIELEKLPVIVLGQAEQAQVGDVVLAIGNPFGVGQTVTMGIISALGRNNLHINHFENFIQTDAAINFGNSGGALVDTHGNLLGINSAIYSQSGGSVGIGFAIPMSTAKTVMEAIIKSGHVVRGWIGVETQDITPELARSFSLPRQNGAMIAGVVRNGPAYKGGVRPGDILLSVDDKPVSDTTGMLNQIAQLVPGEKAKMKVLRKSRETTLDVTVGKRPPPK</sequence>
<evidence type="ECO:0000256" key="1">
    <source>
        <dbReference type="ARBA" id="ARBA00022670"/>
    </source>
</evidence>
<dbReference type="InterPro" id="IPR009003">
    <property type="entry name" value="Peptidase_S1_PA"/>
</dbReference>
<dbReference type="Pfam" id="PF13180">
    <property type="entry name" value="PDZ_2"/>
    <property type="match status" value="1"/>
</dbReference>
<evidence type="ECO:0000313" key="8">
    <source>
        <dbReference type="Proteomes" id="UP001326110"/>
    </source>
</evidence>
<dbReference type="SUPFAM" id="SSF50156">
    <property type="entry name" value="PDZ domain-like"/>
    <property type="match status" value="1"/>
</dbReference>
<evidence type="ECO:0000256" key="2">
    <source>
        <dbReference type="ARBA" id="ARBA00022729"/>
    </source>
</evidence>
<keyword evidence="8" id="KW-1185">Reference proteome</keyword>
<keyword evidence="2" id="KW-0732">Signal</keyword>
<dbReference type="SUPFAM" id="SSF50494">
    <property type="entry name" value="Trypsin-like serine proteases"/>
    <property type="match status" value="1"/>
</dbReference>
<dbReference type="Proteomes" id="UP001326110">
    <property type="component" value="Chromosome"/>
</dbReference>